<dbReference type="InterPro" id="IPR000182">
    <property type="entry name" value="GNAT_dom"/>
</dbReference>
<keyword evidence="4" id="KW-1185">Reference proteome</keyword>
<reference evidence="4" key="2">
    <citation type="submission" date="2017-05" db="EMBL/GenBank/DDBJ databases">
        <title>Improved OligoMM genomes.</title>
        <authorList>
            <person name="Garzetti D."/>
        </authorList>
    </citation>
    <scope>NUCLEOTIDE SEQUENCE [LARGE SCALE GENOMIC DNA]</scope>
    <source>
        <strain evidence="4">KB18</strain>
    </source>
</reference>
<organism evidence="3 5">
    <name type="scientific">Acutalibacter muris</name>
    <dbReference type="NCBI Taxonomy" id="1796620"/>
    <lineage>
        <taxon>Bacteria</taxon>
        <taxon>Bacillati</taxon>
        <taxon>Bacillota</taxon>
        <taxon>Clostridia</taxon>
        <taxon>Eubacteriales</taxon>
        <taxon>Acutalibacteraceae</taxon>
        <taxon>Acutalibacter</taxon>
    </lineage>
</organism>
<dbReference type="GO" id="GO:0016747">
    <property type="term" value="F:acyltransferase activity, transferring groups other than amino-acyl groups"/>
    <property type="evidence" value="ECO:0007669"/>
    <property type="project" value="InterPro"/>
</dbReference>
<evidence type="ECO:0000259" key="1">
    <source>
        <dbReference type="PROSITE" id="PS51186"/>
    </source>
</evidence>
<evidence type="ECO:0000313" key="3">
    <source>
        <dbReference type="EMBL" id="QQR28473.1"/>
    </source>
</evidence>
<sequence length="210" mass="24962">MRFNFQLLEKAALEDILLQLFKILHGNMSLIAPTGGTFEEDFAVWREYIVPALQEERRQMVLMLCGDELAGYFQYDICNDVFMMEEIQIRPEYQGTGLFRELYRWLGDKIPGDVTYVQAYSNKENLKSQGILERLGLRRIGESKSGNSYHYMGKCRGLWDYLEKTELTIEKYTKDKIREVLDFERRLREEESDWGWEIDDAYIRQVEDSF</sequence>
<reference evidence="2" key="1">
    <citation type="journal article" date="2017" name="Genome Announc.">
        <title>High-Quality Whole-Genome Sequences of the Oligo-Mouse-Microbiota Bacterial Community.</title>
        <authorList>
            <person name="Garzetti D."/>
            <person name="Brugiroux S."/>
            <person name="Bunk B."/>
            <person name="Pukall R."/>
            <person name="McCoy K.D."/>
            <person name="Macpherson A.J."/>
            <person name="Stecher B."/>
        </authorList>
    </citation>
    <scope>NUCLEOTIDE SEQUENCE</scope>
    <source>
        <strain evidence="2">KB18</strain>
    </source>
</reference>
<evidence type="ECO:0000313" key="2">
    <source>
        <dbReference type="EMBL" id="ASB39185.1"/>
    </source>
</evidence>
<evidence type="ECO:0000313" key="5">
    <source>
        <dbReference type="Proteomes" id="UP000596035"/>
    </source>
</evidence>
<dbReference type="Proteomes" id="UP000596035">
    <property type="component" value="Chromosome"/>
</dbReference>
<dbReference type="KEGG" id="amur:ADH66_00060"/>
<dbReference type="Gene3D" id="3.40.630.30">
    <property type="match status" value="1"/>
</dbReference>
<dbReference type="SUPFAM" id="SSF55729">
    <property type="entry name" value="Acyl-CoA N-acyltransferases (Nat)"/>
    <property type="match status" value="1"/>
</dbReference>
<protein>
    <submittedName>
        <fullName evidence="3">N-acetyltransferase</fullName>
    </submittedName>
</protein>
<evidence type="ECO:0000313" key="4">
    <source>
        <dbReference type="Proteomes" id="UP000196710"/>
    </source>
</evidence>
<dbReference type="Proteomes" id="UP000196710">
    <property type="component" value="Chromosome"/>
</dbReference>
<reference evidence="3 5" key="3">
    <citation type="submission" date="2020-11" db="EMBL/GenBank/DDBJ databases">
        <title>Closed and high quality bacterial genomes of the OMM12 community.</title>
        <authorList>
            <person name="Marbouty M."/>
            <person name="Lamy-Besnier Q."/>
            <person name="Debarbieux L."/>
            <person name="Koszul R."/>
        </authorList>
    </citation>
    <scope>NUCLEOTIDE SEQUENCE [LARGE SCALE GENOMIC DNA]</scope>
    <source>
        <strain evidence="3 5">KB18</strain>
    </source>
</reference>
<gene>
    <name evidence="2" type="ORF">ADH66_00060</name>
    <name evidence="3" type="ORF">I5Q82_10055</name>
</gene>
<accession>A0A1Z2XL75</accession>
<dbReference type="InterPro" id="IPR016181">
    <property type="entry name" value="Acyl_CoA_acyltransferase"/>
</dbReference>
<dbReference type="RefSeq" id="WP_066537295.1">
    <property type="nucleotide sequence ID" value="NZ_CP021422.1"/>
</dbReference>
<dbReference type="PROSITE" id="PS51186">
    <property type="entry name" value="GNAT"/>
    <property type="match status" value="1"/>
</dbReference>
<name>A0A1Z2XL75_9FIRM</name>
<dbReference type="Pfam" id="PF00583">
    <property type="entry name" value="Acetyltransf_1"/>
    <property type="match status" value="1"/>
</dbReference>
<dbReference type="EMBL" id="CP021422">
    <property type="protein sequence ID" value="ASB39185.1"/>
    <property type="molecule type" value="Genomic_DNA"/>
</dbReference>
<feature type="domain" description="N-acetyltransferase" evidence="1">
    <location>
        <begin position="21"/>
        <end position="168"/>
    </location>
</feature>
<proteinExistence type="predicted"/>
<dbReference type="AlphaFoldDB" id="A0A1Z2XL75"/>
<dbReference type="EMBL" id="CP065321">
    <property type="protein sequence ID" value="QQR28473.1"/>
    <property type="molecule type" value="Genomic_DNA"/>
</dbReference>